<dbReference type="RefSeq" id="XP_040707473.1">
    <property type="nucleotide sequence ID" value="XM_040845687.1"/>
</dbReference>
<organism evidence="2 3">
    <name type="scientific">Aspergillus sydowii CBS 593.65</name>
    <dbReference type="NCBI Taxonomy" id="1036612"/>
    <lineage>
        <taxon>Eukaryota</taxon>
        <taxon>Fungi</taxon>
        <taxon>Dikarya</taxon>
        <taxon>Ascomycota</taxon>
        <taxon>Pezizomycotina</taxon>
        <taxon>Eurotiomycetes</taxon>
        <taxon>Eurotiomycetidae</taxon>
        <taxon>Eurotiales</taxon>
        <taxon>Aspergillaceae</taxon>
        <taxon>Aspergillus</taxon>
        <taxon>Aspergillus subgen. Nidulantes</taxon>
    </lineage>
</organism>
<feature type="signal peptide" evidence="1">
    <location>
        <begin position="1"/>
        <end position="21"/>
    </location>
</feature>
<keyword evidence="1" id="KW-0732">Signal</keyword>
<feature type="chain" id="PRO_5013199882" description="Secreted protein" evidence="1">
    <location>
        <begin position="22"/>
        <end position="68"/>
    </location>
</feature>
<protein>
    <recommendedName>
        <fullName evidence="4">Secreted protein</fullName>
    </recommendedName>
</protein>
<sequence length="68" mass="7845">MLFSLLLLSFYSSFFLPFVFGIKVTSKEEGIARRIPATQVFERGRGVLLYKGTGTRVDIRNKKKKLKF</sequence>
<proteinExistence type="predicted"/>
<evidence type="ECO:0000256" key="1">
    <source>
        <dbReference type="SAM" id="SignalP"/>
    </source>
</evidence>
<evidence type="ECO:0000313" key="3">
    <source>
        <dbReference type="Proteomes" id="UP000184356"/>
    </source>
</evidence>
<keyword evidence="3" id="KW-1185">Reference proteome</keyword>
<evidence type="ECO:0000313" key="2">
    <source>
        <dbReference type="EMBL" id="OJJ63667.1"/>
    </source>
</evidence>
<accession>A0A1L9TW48</accession>
<gene>
    <name evidence="2" type="ORF">ASPSYDRAFT_38281</name>
</gene>
<evidence type="ECO:0008006" key="4">
    <source>
        <dbReference type="Google" id="ProtNLM"/>
    </source>
</evidence>
<dbReference type="Proteomes" id="UP000184356">
    <property type="component" value="Unassembled WGS sequence"/>
</dbReference>
<dbReference type="GeneID" id="63761760"/>
<dbReference type="VEuPathDB" id="FungiDB:ASPSYDRAFT_38281"/>
<name>A0A1L9TW48_9EURO</name>
<reference evidence="3" key="1">
    <citation type="journal article" date="2017" name="Genome Biol.">
        <title>Comparative genomics reveals high biological diversity and specific adaptations in the industrially and medically important fungal genus Aspergillus.</title>
        <authorList>
            <person name="de Vries R.P."/>
            <person name="Riley R."/>
            <person name="Wiebenga A."/>
            <person name="Aguilar-Osorio G."/>
            <person name="Amillis S."/>
            <person name="Uchima C.A."/>
            <person name="Anderluh G."/>
            <person name="Asadollahi M."/>
            <person name="Askin M."/>
            <person name="Barry K."/>
            <person name="Battaglia E."/>
            <person name="Bayram O."/>
            <person name="Benocci T."/>
            <person name="Braus-Stromeyer S.A."/>
            <person name="Caldana C."/>
            <person name="Canovas D."/>
            <person name="Cerqueira G.C."/>
            <person name="Chen F."/>
            <person name="Chen W."/>
            <person name="Choi C."/>
            <person name="Clum A."/>
            <person name="Dos Santos R.A."/>
            <person name="Damasio A.R."/>
            <person name="Diallinas G."/>
            <person name="Emri T."/>
            <person name="Fekete E."/>
            <person name="Flipphi M."/>
            <person name="Freyberg S."/>
            <person name="Gallo A."/>
            <person name="Gournas C."/>
            <person name="Habgood R."/>
            <person name="Hainaut M."/>
            <person name="Harispe M.L."/>
            <person name="Henrissat B."/>
            <person name="Hilden K.S."/>
            <person name="Hope R."/>
            <person name="Hossain A."/>
            <person name="Karabika E."/>
            <person name="Karaffa L."/>
            <person name="Karanyi Z."/>
            <person name="Krasevec N."/>
            <person name="Kuo A."/>
            <person name="Kusch H."/>
            <person name="LaButti K."/>
            <person name="Lagendijk E.L."/>
            <person name="Lapidus A."/>
            <person name="Levasseur A."/>
            <person name="Lindquist E."/>
            <person name="Lipzen A."/>
            <person name="Logrieco A.F."/>
            <person name="MacCabe A."/>
            <person name="Maekelae M.R."/>
            <person name="Malavazi I."/>
            <person name="Melin P."/>
            <person name="Meyer V."/>
            <person name="Mielnichuk N."/>
            <person name="Miskei M."/>
            <person name="Molnar A.P."/>
            <person name="Mule G."/>
            <person name="Ngan C.Y."/>
            <person name="Orejas M."/>
            <person name="Orosz E."/>
            <person name="Ouedraogo J.P."/>
            <person name="Overkamp K.M."/>
            <person name="Park H.-S."/>
            <person name="Perrone G."/>
            <person name="Piumi F."/>
            <person name="Punt P.J."/>
            <person name="Ram A.F."/>
            <person name="Ramon A."/>
            <person name="Rauscher S."/>
            <person name="Record E."/>
            <person name="Riano-Pachon D.M."/>
            <person name="Robert V."/>
            <person name="Roehrig J."/>
            <person name="Ruller R."/>
            <person name="Salamov A."/>
            <person name="Salih N.S."/>
            <person name="Samson R.A."/>
            <person name="Sandor E."/>
            <person name="Sanguinetti M."/>
            <person name="Schuetze T."/>
            <person name="Sepcic K."/>
            <person name="Shelest E."/>
            <person name="Sherlock G."/>
            <person name="Sophianopoulou V."/>
            <person name="Squina F.M."/>
            <person name="Sun H."/>
            <person name="Susca A."/>
            <person name="Todd R.B."/>
            <person name="Tsang A."/>
            <person name="Unkles S.E."/>
            <person name="van de Wiele N."/>
            <person name="van Rossen-Uffink D."/>
            <person name="Oliveira J.V."/>
            <person name="Vesth T.C."/>
            <person name="Visser J."/>
            <person name="Yu J.-H."/>
            <person name="Zhou M."/>
            <person name="Andersen M.R."/>
            <person name="Archer D.B."/>
            <person name="Baker S.E."/>
            <person name="Benoit I."/>
            <person name="Brakhage A.A."/>
            <person name="Braus G.H."/>
            <person name="Fischer R."/>
            <person name="Frisvad J.C."/>
            <person name="Goldman G.H."/>
            <person name="Houbraken J."/>
            <person name="Oakley B."/>
            <person name="Pocsi I."/>
            <person name="Scazzocchio C."/>
            <person name="Seiboth B."/>
            <person name="vanKuyk P.A."/>
            <person name="Wortman J."/>
            <person name="Dyer P.S."/>
            <person name="Grigoriev I.V."/>
        </authorList>
    </citation>
    <scope>NUCLEOTIDE SEQUENCE [LARGE SCALE GENOMIC DNA]</scope>
    <source>
        <strain evidence="3">CBS 593.65</strain>
    </source>
</reference>
<dbReference type="AlphaFoldDB" id="A0A1L9TW48"/>
<dbReference type="EMBL" id="KV878582">
    <property type="protein sequence ID" value="OJJ63667.1"/>
    <property type="molecule type" value="Genomic_DNA"/>
</dbReference>